<sequence>MSYIPKPDAWAVRLDNTRSQHASHPSRHSHKPRTTALTTITAGRRHQSSIVVLASSDEDQSGSPTHHHALGVDSVSSTADNRQHRHRSVSGGGVKEPVFVEAGTVLQEADQRQKHAPPSTRPSSAWRKLDLSMLPQSWNIGASRRRSTVSAAPRLETRLWTPEETGLLAHVSLAFWKCGRSADLDLVARGLRRSVKEVQTMLQLMLQEYVLHAQKTHWSDDDEILIKQWAGAEFPKCSTLSASTGGGSRQSTSDQGSAGNCFSLLRCRPPLEHKALATVPLDRPAPTVVGESVPLSRRAEPGVERHQQGTDEGGSKPIKPTAQLPLVGPPSRQDPPEPRVGKPNSNEPLFSFGAPQTLSNGSQSVKAEETQHTLAAKPKSVNFDFTAAATPRKGVNIVSKNSRSRQLHEMRARRADVPASVAARATTSSLAQHAKLPAVQSASSNDGRSDSGGTGAEPVLYDGDDSMTCDPNDTELSPEQSTDTHDFSRLDGDIDMRFFDVPAAARKVIRGFVDCYIERYFDAFFFRATHPSADGRRLCAALREIAHAALSDLELLNAAEQEILSFDVFRFCG</sequence>
<feature type="compositionally biased region" description="Polar residues" evidence="1">
    <location>
        <begin position="469"/>
        <end position="481"/>
    </location>
</feature>
<organism evidence="2 3">
    <name type="scientific">Coemansia spiralis</name>
    <dbReference type="NCBI Taxonomy" id="417178"/>
    <lineage>
        <taxon>Eukaryota</taxon>
        <taxon>Fungi</taxon>
        <taxon>Fungi incertae sedis</taxon>
        <taxon>Zoopagomycota</taxon>
        <taxon>Kickxellomycotina</taxon>
        <taxon>Kickxellomycetes</taxon>
        <taxon>Kickxellales</taxon>
        <taxon>Kickxellaceae</taxon>
        <taxon>Coemansia</taxon>
    </lineage>
</organism>
<feature type="compositionally biased region" description="Polar residues" evidence="1">
    <location>
        <begin position="343"/>
        <end position="365"/>
    </location>
</feature>
<evidence type="ECO:0000313" key="3">
    <source>
        <dbReference type="Proteomes" id="UP001151516"/>
    </source>
</evidence>
<dbReference type="AlphaFoldDB" id="A0A9W8GGP9"/>
<feature type="region of interest" description="Disordered" evidence="1">
    <location>
        <begin position="108"/>
        <end position="127"/>
    </location>
</feature>
<accession>A0A9W8GGP9</accession>
<reference evidence="2" key="1">
    <citation type="submission" date="2022-07" db="EMBL/GenBank/DDBJ databases">
        <title>Phylogenomic reconstructions and comparative analyses of Kickxellomycotina fungi.</title>
        <authorList>
            <person name="Reynolds N.K."/>
            <person name="Stajich J.E."/>
            <person name="Barry K."/>
            <person name="Grigoriev I.V."/>
            <person name="Crous P."/>
            <person name="Smith M.E."/>
        </authorList>
    </citation>
    <scope>NUCLEOTIDE SEQUENCE</scope>
    <source>
        <strain evidence="2">CBS 109367</strain>
    </source>
</reference>
<feature type="compositionally biased region" description="Basic and acidic residues" evidence="1">
    <location>
        <begin position="297"/>
        <end position="309"/>
    </location>
</feature>
<keyword evidence="3" id="KW-1185">Reference proteome</keyword>
<feature type="compositionally biased region" description="Basic and acidic residues" evidence="1">
    <location>
        <begin position="406"/>
        <end position="416"/>
    </location>
</feature>
<comment type="caution">
    <text evidence="2">The sequence shown here is derived from an EMBL/GenBank/DDBJ whole genome shotgun (WGS) entry which is preliminary data.</text>
</comment>
<gene>
    <name evidence="2" type="ORF">IWW39_005914</name>
</gene>
<dbReference type="EMBL" id="JANBTX010000386">
    <property type="protein sequence ID" value="KAJ2682631.1"/>
    <property type="molecule type" value="Genomic_DNA"/>
</dbReference>
<feature type="non-terminal residue" evidence="2">
    <location>
        <position position="573"/>
    </location>
</feature>
<name>A0A9W8GGP9_9FUNG</name>
<feature type="region of interest" description="Disordered" evidence="1">
    <location>
        <begin position="284"/>
        <end position="371"/>
    </location>
</feature>
<dbReference type="OrthoDB" id="5557769at2759"/>
<evidence type="ECO:0000256" key="1">
    <source>
        <dbReference type="SAM" id="MobiDB-lite"/>
    </source>
</evidence>
<feature type="region of interest" description="Disordered" evidence="1">
    <location>
        <begin position="400"/>
        <end position="486"/>
    </location>
</feature>
<proteinExistence type="predicted"/>
<protein>
    <submittedName>
        <fullName evidence="2">Uncharacterized protein</fullName>
    </submittedName>
</protein>
<feature type="region of interest" description="Disordered" evidence="1">
    <location>
        <begin position="56"/>
        <end position="92"/>
    </location>
</feature>
<dbReference type="Proteomes" id="UP001151516">
    <property type="component" value="Unassembled WGS sequence"/>
</dbReference>
<evidence type="ECO:0000313" key="2">
    <source>
        <dbReference type="EMBL" id="KAJ2682631.1"/>
    </source>
</evidence>